<protein>
    <submittedName>
        <fullName evidence="3">Uncharacterized protein</fullName>
    </submittedName>
</protein>
<organism evidence="2 3">
    <name type="scientific">Romanomermis culicivorax</name>
    <name type="common">Nematode worm</name>
    <dbReference type="NCBI Taxonomy" id="13658"/>
    <lineage>
        <taxon>Eukaryota</taxon>
        <taxon>Metazoa</taxon>
        <taxon>Ecdysozoa</taxon>
        <taxon>Nematoda</taxon>
        <taxon>Enoplea</taxon>
        <taxon>Dorylaimia</taxon>
        <taxon>Mermithida</taxon>
        <taxon>Mermithoidea</taxon>
        <taxon>Mermithidae</taxon>
        <taxon>Romanomermis</taxon>
    </lineage>
</organism>
<evidence type="ECO:0000313" key="3">
    <source>
        <dbReference type="WBParaSite" id="nRc.2.0.1.t05255-RA"/>
    </source>
</evidence>
<evidence type="ECO:0000256" key="1">
    <source>
        <dbReference type="SAM" id="MobiDB-lite"/>
    </source>
</evidence>
<proteinExistence type="predicted"/>
<evidence type="ECO:0000313" key="2">
    <source>
        <dbReference type="Proteomes" id="UP000887565"/>
    </source>
</evidence>
<dbReference type="Proteomes" id="UP000887565">
    <property type="component" value="Unplaced"/>
</dbReference>
<keyword evidence="2" id="KW-1185">Reference proteome</keyword>
<reference evidence="3" key="1">
    <citation type="submission" date="2022-11" db="UniProtKB">
        <authorList>
            <consortium name="WormBaseParasite"/>
        </authorList>
    </citation>
    <scope>IDENTIFICATION</scope>
</reference>
<name>A0A915HV65_ROMCU</name>
<accession>A0A915HV65</accession>
<feature type="compositionally biased region" description="Basic and acidic residues" evidence="1">
    <location>
        <begin position="53"/>
        <end position="67"/>
    </location>
</feature>
<feature type="compositionally biased region" description="Basic and acidic residues" evidence="1">
    <location>
        <begin position="79"/>
        <end position="92"/>
    </location>
</feature>
<dbReference type="AlphaFoldDB" id="A0A915HV65"/>
<sequence>MGHPLESFLLGPNEHNGSIVGKTSFGHSRINSSRYFLHAFVWNFPDKPILRKEARDTDNSHPNDKGNGRTIISQNADQYDSRERVSQTEKFAKPNRKQF</sequence>
<dbReference type="WBParaSite" id="nRc.2.0.1.t05255-RA">
    <property type="protein sequence ID" value="nRc.2.0.1.t05255-RA"/>
    <property type="gene ID" value="nRc.2.0.1.g05255"/>
</dbReference>
<feature type="region of interest" description="Disordered" evidence="1">
    <location>
        <begin position="53"/>
        <end position="99"/>
    </location>
</feature>